<dbReference type="InterPro" id="IPR039536">
    <property type="entry name" value="TetR_C_Proteobacteria"/>
</dbReference>
<dbReference type="RefSeq" id="WP_241570388.1">
    <property type="nucleotide sequence ID" value="NZ_JAKUML010000002.1"/>
</dbReference>
<comment type="caution">
    <text evidence="6">The sequence shown here is derived from an EMBL/GenBank/DDBJ whole genome shotgun (WGS) entry which is preliminary data.</text>
</comment>
<keyword evidence="3" id="KW-0804">Transcription</keyword>
<dbReference type="GO" id="GO:0000976">
    <property type="term" value="F:transcription cis-regulatory region binding"/>
    <property type="evidence" value="ECO:0007669"/>
    <property type="project" value="TreeGrafter"/>
</dbReference>
<reference evidence="6" key="1">
    <citation type="submission" date="2022-02" db="EMBL/GenBank/DDBJ databases">
        <title>Acinetobacter A3.8 sp. nov., isolated from Sediment (Zhairuo Island).</title>
        <authorList>
            <person name="Zheng K."/>
        </authorList>
    </citation>
    <scope>NUCLEOTIDE SEQUENCE</scope>
    <source>
        <strain evidence="6">A3.8</strain>
    </source>
</reference>
<evidence type="ECO:0000313" key="7">
    <source>
        <dbReference type="Proteomes" id="UP001139701"/>
    </source>
</evidence>
<dbReference type="GO" id="GO:0003700">
    <property type="term" value="F:DNA-binding transcription factor activity"/>
    <property type="evidence" value="ECO:0007669"/>
    <property type="project" value="TreeGrafter"/>
</dbReference>
<protein>
    <submittedName>
        <fullName evidence="6">TetR/AcrR family transcriptional regulator</fullName>
    </submittedName>
</protein>
<dbReference type="Proteomes" id="UP001139701">
    <property type="component" value="Unassembled WGS sequence"/>
</dbReference>
<dbReference type="Gene3D" id="1.10.357.10">
    <property type="entry name" value="Tetracycline Repressor, domain 2"/>
    <property type="match status" value="1"/>
</dbReference>
<dbReference type="PANTHER" id="PTHR30055:SF146">
    <property type="entry name" value="HTH-TYPE TRANSCRIPTIONAL DUAL REGULATOR CECR"/>
    <property type="match status" value="1"/>
</dbReference>
<dbReference type="PROSITE" id="PS50977">
    <property type="entry name" value="HTH_TETR_2"/>
    <property type="match status" value="1"/>
</dbReference>
<feature type="domain" description="HTH tetR-type" evidence="5">
    <location>
        <begin position="11"/>
        <end position="71"/>
    </location>
</feature>
<dbReference type="PANTHER" id="PTHR30055">
    <property type="entry name" value="HTH-TYPE TRANSCRIPTIONAL REGULATOR RUTR"/>
    <property type="match status" value="1"/>
</dbReference>
<feature type="DNA-binding region" description="H-T-H motif" evidence="4">
    <location>
        <begin position="34"/>
        <end position="53"/>
    </location>
</feature>
<evidence type="ECO:0000256" key="2">
    <source>
        <dbReference type="ARBA" id="ARBA00023125"/>
    </source>
</evidence>
<dbReference type="Gene3D" id="1.10.10.60">
    <property type="entry name" value="Homeodomain-like"/>
    <property type="match status" value="1"/>
</dbReference>
<dbReference type="InterPro" id="IPR050109">
    <property type="entry name" value="HTH-type_TetR-like_transc_reg"/>
</dbReference>
<evidence type="ECO:0000256" key="3">
    <source>
        <dbReference type="ARBA" id="ARBA00023163"/>
    </source>
</evidence>
<keyword evidence="2 4" id="KW-0238">DNA-binding</keyword>
<evidence type="ECO:0000256" key="1">
    <source>
        <dbReference type="ARBA" id="ARBA00023015"/>
    </source>
</evidence>
<evidence type="ECO:0000259" key="5">
    <source>
        <dbReference type="PROSITE" id="PS50977"/>
    </source>
</evidence>
<dbReference type="Pfam" id="PF14246">
    <property type="entry name" value="TetR_C_7"/>
    <property type="match status" value="1"/>
</dbReference>
<dbReference type="InterPro" id="IPR001647">
    <property type="entry name" value="HTH_TetR"/>
</dbReference>
<dbReference type="PRINTS" id="PR00455">
    <property type="entry name" value="HTHTETR"/>
</dbReference>
<keyword evidence="7" id="KW-1185">Reference proteome</keyword>
<dbReference type="Pfam" id="PF00440">
    <property type="entry name" value="TetR_N"/>
    <property type="match status" value="1"/>
</dbReference>
<proteinExistence type="predicted"/>
<dbReference type="InterPro" id="IPR009057">
    <property type="entry name" value="Homeodomain-like_sf"/>
</dbReference>
<dbReference type="FunFam" id="1.10.10.60:FF:000141">
    <property type="entry name" value="TetR family transcriptional regulator"/>
    <property type="match status" value="1"/>
</dbReference>
<dbReference type="SUPFAM" id="SSF46689">
    <property type="entry name" value="Homeodomain-like"/>
    <property type="match status" value="1"/>
</dbReference>
<dbReference type="EMBL" id="JAKUML010000002">
    <property type="protein sequence ID" value="MCJ8145691.1"/>
    <property type="molecule type" value="Genomic_DNA"/>
</dbReference>
<organism evidence="6 7">
    <name type="scientific">Acinetobacter sedimenti</name>
    <dbReference type="NCBI Taxonomy" id="2919922"/>
    <lineage>
        <taxon>Bacteria</taxon>
        <taxon>Pseudomonadati</taxon>
        <taxon>Pseudomonadota</taxon>
        <taxon>Gammaproteobacteria</taxon>
        <taxon>Moraxellales</taxon>
        <taxon>Moraxellaceae</taxon>
        <taxon>Acinetobacter</taxon>
    </lineage>
</organism>
<accession>A0A9X1X0L4</accession>
<gene>
    <name evidence="6" type="ORF">MKI79_01980</name>
</gene>
<name>A0A9X1X0L4_9GAMM</name>
<sequence length="206" mass="23355">MQPQVGRPKDLKKRQAILEAATQSFLSTGYEGTSMDSIAKQAGVSKLTVYNHFQDKAQLFGAAIAMVCDQRLPKHFYQLDPNKSVEAHLTDLAVAFLKMLYSEEAIKLHQLLTSLASQAPELVSLFYNAGPQQTRTNLLSLFQQFQQHQLIEMDDESVAIDLFCSLMTDVHHDRVIWGIDPVPNHEQIQAKIKKQLSIFFKVYPLH</sequence>
<keyword evidence="1" id="KW-0805">Transcription regulation</keyword>
<dbReference type="AlphaFoldDB" id="A0A9X1X0L4"/>
<evidence type="ECO:0000256" key="4">
    <source>
        <dbReference type="PROSITE-ProRule" id="PRU00335"/>
    </source>
</evidence>
<evidence type="ECO:0000313" key="6">
    <source>
        <dbReference type="EMBL" id="MCJ8145691.1"/>
    </source>
</evidence>